<accession>A0A6V7NLX2</accession>
<proteinExistence type="predicted"/>
<reference evidence="2" key="1">
    <citation type="submission" date="2020-07" db="EMBL/GenBank/DDBJ databases">
        <authorList>
            <person name="Lin J."/>
        </authorList>
    </citation>
    <scope>NUCLEOTIDE SEQUENCE</scope>
</reference>
<sequence>MTQPPDPGPIDKSVLVEQEHHKSEAIFTGRIWAWEHIRIGRPDRLEVKALLHDRPLGCRWNVPFKSRENVRSIDTEFYRHGLDTILDSQVDLVMTVQRQIRRLLSGEVERKRLKENLAEIDAYISTELEKAKPSTSEVGHSHSRQKQKIRASSPRYLTPPTAIPLAIEAGIATRFIESVQHSPVMQALPIKADPDSEDNNHEEGNTIMELDQTRSIEPVGIQLQEEAIDSSSKEANEENGKVKENVNEPMEKINVRETANETIENDEQMETIVQRSRVIKCKTILI</sequence>
<name>A0A6V7NLX2_ANACO</name>
<organism evidence="2">
    <name type="scientific">Ananas comosus var. bracteatus</name>
    <name type="common">red pineapple</name>
    <dbReference type="NCBI Taxonomy" id="296719"/>
    <lineage>
        <taxon>Eukaryota</taxon>
        <taxon>Viridiplantae</taxon>
        <taxon>Streptophyta</taxon>
        <taxon>Embryophyta</taxon>
        <taxon>Tracheophyta</taxon>
        <taxon>Spermatophyta</taxon>
        <taxon>Magnoliopsida</taxon>
        <taxon>Liliopsida</taxon>
        <taxon>Poales</taxon>
        <taxon>Bromeliaceae</taxon>
        <taxon>Bromelioideae</taxon>
        <taxon>Ananas</taxon>
    </lineage>
</organism>
<dbReference type="EMBL" id="LR862139">
    <property type="protein sequence ID" value="CAD1819487.1"/>
    <property type="molecule type" value="Genomic_DNA"/>
</dbReference>
<feature type="region of interest" description="Disordered" evidence="1">
    <location>
        <begin position="129"/>
        <end position="151"/>
    </location>
</feature>
<protein>
    <submittedName>
        <fullName evidence="2">Uncharacterized protein</fullName>
    </submittedName>
</protein>
<dbReference type="AlphaFoldDB" id="A0A6V7NLX2"/>
<evidence type="ECO:0000313" key="2">
    <source>
        <dbReference type="EMBL" id="CAD1819487.1"/>
    </source>
</evidence>
<gene>
    <name evidence="2" type="ORF">CB5_LOCUS2698</name>
</gene>
<evidence type="ECO:0000256" key="1">
    <source>
        <dbReference type="SAM" id="MobiDB-lite"/>
    </source>
</evidence>